<evidence type="ECO:0000313" key="1">
    <source>
        <dbReference type="EMBL" id="SHK91398.1"/>
    </source>
</evidence>
<sequence length="167" mass="18588">MLKMDLLALALALVSFVCTGALLWNRTAGPYFVESKSVLSASSSLQMLDLRLAQFDADWNRREFRLLDSIARHLDSLSVNREESERWLELLNLENSITRHRAMDSASKAVQGEIQGELQMLNGKMARFCAANGIPVLFASNNNSIVFGSGTKADKTGEFNAFQESLR</sequence>
<name>A0A1M6WCK8_9BACT</name>
<evidence type="ECO:0000313" key="2">
    <source>
        <dbReference type="Proteomes" id="UP000184275"/>
    </source>
</evidence>
<accession>A0A1M6WCK8</accession>
<organism evidence="1 2">
    <name type="scientific">Fibrobacter intestinalis</name>
    <dbReference type="NCBI Taxonomy" id="28122"/>
    <lineage>
        <taxon>Bacteria</taxon>
        <taxon>Pseudomonadati</taxon>
        <taxon>Fibrobacterota</taxon>
        <taxon>Fibrobacteria</taxon>
        <taxon>Fibrobacterales</taxon>
        <taxon>Fibrobacteraceae</taxon>
        <taxon>Fibrobacter</taxon>
    </lineage>
</organism>
<reference evidence="2" key="1">
    <citation type="submission" date="2016-11" db="EMBL/GenBank/DDBJ databases">
        <authorList>
            <person name="Varghese N."/>
            <person name="Submissions S."/>
        </authorList>
    </citation>
    <scope>NUCLEOTIDE SEQUENCE [LARGE SCALE GENOMIC DNA]</scope>
    <source>
        <strain evidence="2">UWOS</strain>
    </source>
</reference>
<protein>
    <recommendedName>
        <fullName evidence="3">Outer membrane protein (OmpH-like)</fullName>
    </recommendedName>
</protein>
<evidence type="ECO:0008006" key="3">
    <source>
        <dbReference type="Google" id="ProtNLM"/>
    </source>
</evidence>
<dbReference type="EMBL" id="FRAW01000023">
    <property type="protein sequence ID" value="SHK91398.1"/>
    <property type="molecule type" value="Genomic_DNA"/>
</dbReference>
<proteinExistence type="predicted"/>
<keyword evidence="2" id="KW-1185">Reference proteome</keyword>
<dbReference type="Proteomes" id="UP000184275">
    <property type="component" value="Unassembled WGS sequence"/>
</dbReference>
<dbReference type="AlphaFoldDB" id="A0A1M6WCK8"/>
<gene>
    <name evidence="1" type="ORF">SAMN05720469_12327</name>
</gene>